<dbReference type="InterPro" id="IPR042099">
    <property type="entry name" value="ANL_N_sf"/>
</dbReference>
<sequence>MTTLNDRAIQGDGFATLNVATILAESAARYPSAPAVHFAGHTITYSSLWEQTRAYAGALKARGIGTGDRVALMAPNVPDFMRVYYAALALGAIVVPVHPLFKKNEIAFVLSDAQADLFVAAAPFLAEALPAAAAAKVPTVSVLVPDEMVAASGVPRLEEEAAAAAPIADIARTNPLDAATILYTSGTTGTPKGAVSSHFSIVEQVHTSLIDSLDMQRDDVVFGGLPLFHTFGQTAVMNTVFRRGASIALMPRFEADAALQLLVDQGVTIFAAVPTMFIDLIQAGARSDAQPALRYGISGGAALPRVILEKFAARFGAQVHEGYGLTETTPIVSFNTVHDDIRPGTVGTPLWGVDVAIAQADIDDSIQLTTDPEQIGEIVVRGHNVFKGYIGREDATDAAVVDGWFRTGDLGTITDRVVTIVDRKKDLIVRNGYNVYPTEVEQAVAAHPQLVAVSVFGLPDERRGEEVNAAVVVKSGEEVTAEDVIAFARERLAEYKYPRVVHIVDELPLGASGKVLRRALVERFGTPVEAGATV</sequence>
<dbReference type="EMBL" id="CP054038">
    <property type="protein sequence ID" value="QKJ18929.1"/>
    <property type="molecule type" value="Genomic_DNA"/>
</dbReference>
<accession>A0A7D4UFY3</accession>
<dbReference type="GO" id="GO:0006631">
    <property type="term" value="P:fatty acid metabolic process"/>
    <property type="evidence" value="ECO:0007669"/>
    <property type="project" value="TreeGrafter"/>
</dbReference>
<keyword evidence="2" id="KW-0436">Ligase</keyword>
<dbReference type="Gene3D" id="3.30.300.30">
    <property type="match status" value="1"/>
</dbReference>
<reference evidence="6 7" key="1">
    <citation type="submission" date="2020-05" db="EMBL/GenBank/DDBJ databases">
        <title>Strain PA2F3 complete genome.</title>
        <authorList>
            <person name="Kim Y.-S."/>
            <person name="Kim S.-J."/>
            <person name="Jung H.-k."/>
            <person name="Kim S.-E."/>
            <person name="Kim K.-H."/>
        </authorList>
    </citation>
    <scope>NUCLEOTIDE SEQUENCE [LARGE SCALE GENOMIC DNA]</scope>
    <source>
        <strain evidence="6 7">PA2F3</strain>
    </source>
</reference>
<dbReference type="InterPro" id="IPR000873">
    <property type="entry name" value="AMP-dep_synth/lig_dom"/>
</dbReference>
<feature type="domain" description="AMP-binding enzyme C-terminal" evidence="5">
    <location>
        <begin position="439"/>
        <end position="514"/>
    </location>
</feature>
<organism evidence="6 7">
    <name type="scientific">Microbacterium hominis</name>
    <dbReference type="NCBI Taxonomy" id="162426"/>
    <lineage>
        <taxon>Bacteria</taxon>
        <taxon>Bacillati</taxon>
        <taxon>Actinomycetota</taxon>
        <taxon>Actinomycetes</taxon>
        <taxon>Micrococcales</taxon>
        <taxon>Microbacteriaceae</taxon>
        <taxon>Microbacterium</taxon>
    </lineage>
</organism>
<evidence type="ECO:0000259" key="5">
    <source>
        <dbReference type="Pfam" id="PF13193"/>
    </source>
</evidence>
<evidence type="ECO:0000313" key="7">
    <source>
        <dbReference type="Proteomes" id="UP000502498"/>
    </source>
</evidence>
<dbReference type="PANTHER" id="PTHR43201:SF5">
    <property type="entry name" value="MEDIUM-CHAIN ACYL-COA LIGASE ACSF2, MITOCHONDRIAL"/>
    <property type="match status" value="1"/>
</dbReference>
<gene>
    <name evidence="6" type="ORF">HQM25_05735</name>
</gene>
<dbReference type="Pfam" id="PF00501">
    <property type="entry name" value="AMP-binding"/>
    <property type="match status" value="1"/>
</dbReference>
<keyword evidence="3" id="KW-0472">Membrane</keyword>
<dbReference type="InterPro" id="IPR045851">
    <property type="entry name" value="AMP-bd_C_sf"/>
</dbReference>
<dbReference type="PROSITE" id="PS00455">
    <property type="entry name" value="AMP_BINDING"/>
    <property type="match status" value="1"/>
</dbReference>
<dbReference type="Gene3D" id="3.40.50.12780">
    <property type="entry name" value="N-terminal domain of ligase-like"/>
    <property type="match status" value="1"/>
</dbReference>
<feature type="domain" description="AMP-dependent synthetase/ligase" evidence="4">
    <location>
        <begin position="24"/>
        <end position="389"/>
    </location>
</feature>
<dbReference type="Proteomes" id="UP000502498">
    <property type="component" value="Chromosome"/>
</dbReference>
<dbReference type="GO" id="GO:0031956">
    <property type="term" value="F:medium-chain fatty acid-CoA ligase activity"/>
    <property type="evidence" value="ECO:0007669"/>
    <property type="project" value="TreeGrafter"/>
</dbReference>
<dbReference type="Pfam" id="PF13193">
    <property type="entry name" value="AMP-binding_C"/>
    <property type="match status" value="1"/>
</dbReference>
<protein>
    <submittedName>
        <fullName evidence="6">AMP-binding protein</fullName>
    </submittedName>
</protein>
<dbReference type="InterPro" id="IPR025110">
    <property type="entry name" value="AMP-bd_C"/>
</dbReference>
<feature type="transmembrane region" description="Helical" evidence="3">
    <location>
        <begin position="83"/>
        <end position="101"/>
    </location>
</feature>
<evidence type="ECO:0000259" key="4">
    <source>
        <dbReference type="Pfam" id="PF00501"/>
    </source>
</evidence>
<dbReference type="AlphaFoldDB" id="A0A7D4UFY3"/>
<dbReference type="InterPro" id="IPR020845">
    <property type="entry name" value="AMP-binding_CS"/>
</dbReference>
<evidence type="ECO:0000256" key="1">
    <source>
        <dbReference type="ARBA" id="ARBA00006432"/>
    </source>
</evidence>
<dbReference type="PANTHER" id="PTHR43201">
    <property type="entry name" value="ACYL-COA SYNTHETASE"/>
    <property type="match status" value="1"/>
</dbReference>
<proteinExistence type="inferred from homology"/>
<name>A0A7D4UFY3_9MICO</name>
<evidence type="ECO:0000313" key="6">
    <source>
        <dbReference type="EMBL" id="QKJ18929.1"/>
    </source>
</evidence>
<keyword evidence="3" id="KW-0812">Transmembrane</keyword>
<dbReference type="RefSeq" id="WP_172989370.1">
    <property type="nucleotide sequence ID" value="NZ_CP054038.1"/>
</dbReference>
<evidence type="ECO:0000256" key="3">
    <source>
        <dbReference type="SAM" id="Phobius"/>
    </source>
</evidence>
<evidence type="ECO:0000256" key="2">
    <source>
        <dbReference type="ARBA" id="ARBA00022598"/>
    </source>
</evidence>
<dbReference type="SUPFAM" id="SSF56801">
    <property type="entry name" value="Acetyl-CoA synthetase-like"/>
    <property type="match status" value="1"/>
</dbReference>
<keyword evidence="3" id="KW-1133">Transmembrane helix</keyword>
<comment type="similarity">
    <text evidence="1">Belongs to the ATP-dependent AMP-binding enzyme family.</text>
</comment>